<protein>
    <submittedName>
        <fullName evidence="1">Uncharacterized protein</fullName>
    </submittedName>
</protein>
<dbReference type="EMBL" id="CM056743">
    <property type="protein sequence ID" value="KAJ8674206.1"/>
    <property type="molecule type" value="Genomic_DNA"/>
</dbReference>
<organism evidence="1 2">
    <name type="scientific">Eretmocerus hayati</name>
    <dbReference type="NCBI Taxonomy" id="131215"/>
    <lineage>
        <taxon>Eukaryota</taxon>
        <taxon>Metazoa</taxon>
        <taxon>Ecdysozoa</taxon>
        <taxon>Arthropoda</taxon>
        <taxon>Hexapoda</taxon>
        <taxon>Insecta</taxon>
        <taxon>Pterygota</taxon>
        <taxon>Neoptera</taxon>
        <taxon>Endopterygota</taxon>
        <taxon>Hymenoptera</taxon>
        <taxon>Apocrita</taxon>
        <taxon>Proctotrupomorpha</taxon>
        <taxon>Chalcidoidea</taxon>
        <taxon>Aphelinidae</taxon>
        <taxon>Aphelininae</taxon>
        <taxon>Eretmocerus</taxon>
    </lineage>
</organism>
<dbReference type="Proteomes" id="UP001239111">
    <property type="component" value="Chromosome 3"/>
</dbReference>
<sequence length="686" mass="78832">MNAHVSCNVANCQSSYNNVYSLIRHMRKIHDESSTSNLRQDTSTPPVENSEIEMNEDRNVVDEIAPILNSSSENVPDESHDAPEESVDPDLSSEKLSTMVLNCALLFVTQLYAFSGTNRAAVHAIITSMCAMYIGRCFEFLQKKVRGGSELDNMFNIIKNGFKMFKTEYLTFKYLQKIGCLFLPTKITIQSCYAFRKRKFRSRRVIRKRRMSVIQIDEVLKKFLELPGVFSAIEENVNVSTADPSPSFFNGSYWKSISTKFVGKTVLPLVMYFDDFEINNPLGSRKVKSKIGAVYCSVLGIPPRFASQLENILLVQLHKYSDHKQESCVFNEISNFHVANNPSVDPMHDLLEGVCRVDVGRILNYLINVKKYFEFSVLEERMECYSKNSPDSNLPSLSRESMKNERIVTSASEMYYLVFNLPLMIGDLVPSSDRAWQLFLLLRKITCIVFAHSVTHEQINSFGNLVTSYLNLYKALFKKTFRPKHHILLHYKRLMLKYGPLKILSCFRYEAKHRQLKQCSGATTSRVCPDYTIGVKHQLQLCYRFVKGEGFLSKIEYSPVLSKLCDVKNLSCLTNLVPNNLLQSNCYSWIRTGGTYYSLGCFINTHGIDGFPKFGKIEHIIVDDSERVYFVFKKTSISQINQKLSAYEIHEKDTYGCVEQSSLKDYECYYGHKMTDGKLYVPRYFY</sequence>
<comment type="caution">
    <text evidence="1">The sequence shown here is derived from an EMBL/GenBank/DDBJ whole genome shotgun (WGS) entry which is preliminary data.</text>
</comment>
<accession>A0ACC2NTP2</accession>
<reference evidence="1" key="1">
    <citation type="submission" date="2023-04" db="EMBL/GenBank/DDBJ databases">
        <title>A chromosome-level genome assembly of the parasitoid wasp Eretmocerus hayati.</title>
        <authorList>
            <person name="Zhong Y."/>
            <person name="Liu S."/>
            <person name="Liu Y."/>
        </authorList>
    </citation>
    <scope>NUCLEOTIDE SEQUENCE</scope>
    <source>
        <strain evidence="1">ZJU_SS_LIU_2023</strain>
    </source>
</reference>
<name>A0ACC2NTP2_9HYME</name>
<keyword evidence="2" id="KW-1185">Reference proteome</keyword>
<gene>
    <name evidence="1" type="ORF">QAD02_005468</name>
</gene>
<evidence type="ECO:0000313" key="1">
    <source>
        <dbReference type="EMBL" id="KAJ8674206.1"/>
    </source>
</evidence>
<proteinExistence type="predicted"/>
<evidence type="ECO:0000313" key="2">
    <source>
        <dbReference type="Proteomes" id="UP001239111"/>
    </source>
</evidence>